<dbReference type="Gene3D" id="1.20.120.1770">
    <property type="match status" value="1"/>
</dbReference>
<comment type="subcellular location">
    <subcellularLocation>
        <location evidence="2">Membrane</location>
        <topology evidence="2">Multi-pass membrane protein</topology>
    </subcellularLocation>
</comment>
<evidence type="ECO:0000256" key="7">
    <source>
        <dbReference type="ARBA" id="ARBA00022989"/>
    </source>
</evidence>
<dbReference type="PROSITE" id="PS50836">
    <property type="entry name" value="DOMON"/>
    <property type="match status" value="1"/>
</dbReference>
<evidence type="ECO:0000256" key="3">
    <source>
        <dbReference type="ARBA" id="ARBA00009195"/>
    </source>
</evidence>
<evidence type="ECO:0000256" key="6">
    <source>
        <dbReference type="ARBA" id="ARBA00022982"/>
    </source>
</evidence>
<keyword evidence="8" id="KW-0408">Iron</keyword>
<keyword evidence="9 11" id="KW-0472">Membrane</keyword>
<dbReference type="CDD" id="cd08760">
    <property type="entry name" value="Cyt_b561_FRRS1_like"/>
    <property type="match status" value="1"/>
</dbReference>
<evidence type="ECO:0000313" key="16">
    <source>
        <dbReference type="Proteomes" id="UP001642540"/>
    </source>
</evidence>
<comment type="cofactor">
    <cofactor evidence="1">
        <name>heme b</name>
        <dbReference type="ChEBI" id="CHEBI:60344"/>
    </cofactor>
</comment>
<feature type="transmembrane region" description="Helical" evidence="11">
    <location>
        <begin position="444"/>
        <end position="465"/>
    </location>
</feature>
<evidence type="ECO:0008006" key="17">
    <source>
        <dbReference type="Google" id="ProtNLM"/>
    </source>
</evidence>
<proteinExistence type="inferred from homology"/>
<dbReference type="PANTHER" id="PTHR45828:SF33">
    <property type="entry name" value="DOMON DOMAIN-CONTAINING PROTEIN"/>
    <property type="match status" value="1"/>
</dbReference>
<feature type="domain" description="Reelin" evidence="14">
    <location>
        <begin position="20"/>
        <end position="193"/>
    </location>
</feature>
<gene>
    <name evidence="15" type="ORF">ODALV1_LOCUS25157</name>
</gene>
<dbReference type="Pfam" id="PF03351">
    <property type="entry name" value="DOMON"/>
    <property type="match status" value="1"/>
</dbReference>
<evidence type="ECO:0000259" key="13">
    <source>
        <dbReference type="PROSITE" id="PS50939"/>
    </source>
</evidence>
<dbReference type="PROSITE" id="PS51019">
    <property type="entry name" value="REELIN"/>
    <property type="match status" value="1"/>
</dbReference>
<dbReference type="InterPro" id="IPR042307">
    <property type="entry name" value="Reeler_sf"/>
</dbReference>
<name>A0ABP1RR49_9HEXA</name>
<evidence type="ECO:0000313" key="15">
    <source>
        <dbReference type="EMBL" id="CAL8133643.1"/>
    </source>
</evidence>
<evidence type="ECO:0000256" key="5">
    <source>
        <dbReference type="ARBA" id="ARBA00022692"/>
    </source>
</evidence>
<keyword evidence="6" id="KW-0249">Electron transport</keyword>
<dbReference type="SMART" id="SM00665">
    <property type="entry name" value="B561"/>
    <property type="match status" value="1"/>
</dbReference>
<feature type="transmembrane region" description="Helical" evidence="11">
    <location>
        <begin position="399"/>
        <end position="423"/>
    </location>
</feature>
<keyword evidence="10" id="KW-0325">Glycoprotein</keyword>
<sequence length="540" mass="59608">MKNLKVGKMRKLRRTLPIVLALTLVHAISTVNGFKDGAPESLCGSMIPSHGSSPQTGPNPYKVVVSKTSVKGQEVVDITITSVSGNDDFKGYLLQVRKPGEDRKAFGRFNEIIENDLGKALKCFDAEHSAVTHNSNKPKKSVTFQWTAPNEEDAEYEILFSVVKSYNEFWTHQPHEEKIRVTRDATATTTSAPVIAASDDLLRRWREAYKGCGDTKGCFGMPGKCIDNFDESSNSPSICKIMVTWEKKGSVNEFQLTGNLGSAQNGYVAVGFSDDAKMGRDSVVGCGYRATSSEKVTLQRYHNPSGTNPNEKFSDPNFKLTATEKTYSEGNLFCKFTQENHAIGDLDIDFDKPHYLLLSTANSIGDDYLGRHGIDDKAPGPQAIVITDNIIMGADANNWLVQLHGGLMVIAWLLCASTGMFVARYYKQTHVEVMPCAKAFWFSLHVFCMASTAFLTICGAIVIIIKKKGLYLTATHPILGIIVVGLAILQVFIAFLRPHPNTPMRPYFNWIHWGIGNSAHIVGSMLLNTKTVTDLIHERL</sequence>
<evidence type="ECO:0000256" key="8">
    <source>
        <dbReference type="ARBA" id="ARBA00023004"/>
    </source>
</evidence>
<evidence type="ECO:0000256" key="2">
    <source>
        <dbReference type="ARBA" id="ARBA00004141"/>
    </source>
</evidence>
<feature type="domain" description="DOMON" evidence="12">
    <location>
        <begin position="239"/>
        <end position="362"/>
    </location>
</feature>
<dbReference type="PROSITE" id="PS50939">
    <property type="entry name" value="CYTOCHROME_B561"/>
    <property type="match status" value="1"/>
</dbReference>
<feature type="domain" description="Cytochrome b561" evidence="13">
    <location>
        <begin position="368"/>
        <end position="540"/>
    </location>
</feature>
<dbReference type="InterPro" id="IPR051237">
    <property type="entry name" value="Ferric-chelate_Red/DefProt"/>
</dbReference>
<reference evidence="15 16" key="1">
    <citation type="submission" date="2024-08" db="EMBL/GenBank/DDBJ databases">
        <authorList>
            <person name="Cucini C."/>
            <person name="Frati F."/>
        </authorList>
    </citation>
    <scope>NUCLEOTIDE SEQUENCE [LARGE SCALE GENOMIC DNA]</scope>
</reference>
<dbReference type="InterPro" id="IPR005018">
    <property type="entry name" value="DOMON_domain"/>
</dbReference>
<dbReference type="Gene3D" id="2.60.40.4060">
    <property type="entry name" value="Reeler domain"/>
    <property type="match status" value="1"/>
</dbReference>
<comment type="similarity">
    <text evidence="3">Belongs to the FRRS1 family.</text>
</comment>
<evidence type="ECO:0000256" key="9">
    <source>
        <dbReference type="ARBA" id="ARBA00023136"/>
    </source>
</evidence>
<evidence type="ECO:0000259" key="12">
    <source>
        <dbReference type="PROSITE" id="PS50836"/>
    </source>
</evidence>
<dbReference type="PANTHER" id="PTHR45828">
    <property type="entry name" value="CYTOCHROME B561/FERRIC REDUCTASE TRANSMEMBRANE"/>
    <property type="match status" value="1"/>
</dbReference>
<keyword evidence="4" id="KW-0813">Transport</keyword>
<evidence type="ECO:0000256" key="4">
    <source>
        <dbReference type="ARBA" id="ARBA00022448"/>
    </source>
</evidence>
<evidence type="ECO:0000256" key="11">
    <source>
        <dbReference type="SAM" id="Phobius"/>
    </source>
</evidence>
<dbReference type="InterPro" id="IPR006593">
    <property type="entry name" value="Cyt_b561/ferric_Rdtase_TM"/>
</dbReference>
<comment type="caution">
    <text evidence="15">The sequence shown here is derived from an EMBL/GenBank/DDBJ whole genome shotgun (WGS) entry which is preliminary data.</text>
</comment>
<accession>A0ABP1RR49</accession>
<dbReference type="Proteomes" id="UP001642540">
    <property type="component" value="Unassembled WGS sequence"/>
</dbReference>
<feature type="transmembrane region" description="Helical" evidence="11">
    <location>
        <begin position="477"/>
        <end position="496"/>
    </location>
</feature>
<dbReference type="Pfam" id="PF02014">
    <property type="entry name" value="Reeler"/>
    <property type="match status" value="1"/>
</dbReference>
<dbReference type="InterPro" id="IPR002861">
    <property type="entry name" value="Reeler_dom"/>
</dbReference>
<protein>
    <recommendedName>
        <fullName evidence="17">Ferric-chelate reductase 1</fullName>
    </recommendedName>
</protein>
<organism evidence="15 16">
    <name type="scientific">Orchesella dallaii</name>
    <dbReference type="NCBI Taxonomy" id="48710"/>
    <lineage>
        <taxon>Eukaryota</taxon>
        <taxon>Metazoa</taxon>
        <taxon>Ecdysozoa</taxon>
        <taxon>Arthropoda</taxon>
        <taxon>Hexapoda</taxon>
        <taxon>Collembola</taxon>
        <taxon>Entomobryomorpha</taxon>
        <taxon>Entomobryoidea</taxon>
        <taxon>Orchesellidae</taxon>
        <taxon>Orchesellinae</taxon>
        <taxon>Orchesella</taxon>
    </lineage>
</organism>
<keyword evidence="5 11" id="KW-0812">Transmembrane</keyword>
<evidence type="ECO:0000256" key="10">
    <source>
        <dbReference type="ARBA" id="ARBA00023180"/>
    </source>
</evidence>
<evidence type="ECO:0000259" key="14">
    <source>
        <dbReference type="PROSITE" id="PS51019"/>
    </source>
</evidence>
<dbReference type="Pfam" id="PF03188">
    <property type="entry name" value="Cytochrom_B561"/>
    <property type="match status" value="1"/>
</dbReference>
<evidence type="ECO:0000256" key="1">
    <source>
        <dbReference type="ARBA" id="ARBA00001970"/>
    </source>
</evidence>
<dbReference type="EMBL" id="CAXLJM020000101">
    <property type="protein sequence ID" value="CAL8133643.1"/>
    <property type="molecule type" value="Genomic_DNA"/>
</dbReference>
<keyword evidence="16" id="KW-1185">Reference proteome</keyword>
<keyword evidence="7 11" id="KW-1133">Transmembrane helix</keyword>
<dbReference type="CDD" id="cd08544">
    <property type="entry name" value="Reeler"/>
    <property type="match status" value="1"/>
</dbReference>